<dbReference type="Proteomes" id="UP000194137">
    <property type="component" value="Chromosome"/>
</dbReference>
<dbReference type="AlphaFoldDB" id="A0A1W6ZZ61"/>
<evidence type="ECO:0000256" key="6">
    <source>
        <dbReference type="SAM" id="Phobius"/>
    </source>
</evidence>
<proteinExistence type="predicted"/>
<evidence type="ECO:0000256" key="2">
    <source>
        <dbReference type="ARBA" id="ARBA00022692"/>
    </source>
</evidence>
<feature type="transmembrane region" description="Helical" evidence="6">
    <location>
        <begin position="145"/>
        <end position="166"/>
    </location>
</feature>
<dbReference type="Pfam" id="PF00924">
    <property type="entry name" value="MS_channel_2nd"/>
    <property type="match status" value="1"/>
</dbReference>
<evidence type="ECO:0000256" key="4">
    <source>
        <dbReference type="ARBA" id="ARBA00023136"/>
    </source>
</evidence>
<feature type="transmembrane region" description="Helical" evidence="6">
    <location>
        <begin position="67"/>
        <end position="86"/>
    </location>
</feature>
<sequence>MTDLFWNLWTWIDSVLEAIPAPIAAIFLLAGAIAAAMLLFSIIVRLTRHLFAVRHPILFSFLRRTKGVLRFALILLALSVAARNAPLNQDVAGALGRIFQVGFIVMIGWLAIVGANLLADIYLLRFRIDTEDNLLARKHVTQVRILKGAVQMLIIVITAASGLMTFEVVRQFGVSLFASAGIAGIVVGFAARPLLSSLIAGMQIAMTQPIRIDDAVVVENEWGWIEEIKATYVVIKLWDWRRMVVPLSYFMEKPFQNWTRETASLIGTVYVNVDYTVPVEEVRQEAYRIARESKLWDRNVINLQVTDAKSNTIELRILASGRNSPEVFDLRCEIREKIIDYLQREHPDALPRARQEQYWHNTPSLVPGGNASKDINATETTGTDGNGKDPALPRQRS</sequence>
<dbReference type="RefSeq" id="WP_086090438.1">
    <property type="nucleotide sequence ID" value="NZ_CP021112.1"/>
</dbReference>
<keyword evidence="4 6" id="KW-0472">Membrane</keyword>
<organism evidence="7 8">
    <name type="scientific">Pseudorhodoplanes sinuspersici</name>
    <dbReference type="NCBI Taxonomy" id="1235591"/>
    <lineage>
        <taxon>Bacteria</taxon>
        <taxon>Pseudomonadati</taxon>
        <taxon>Pseudomonadota</taxon>
        <taxon>Alphaproteobacteria</taxon>
        <taxon>Hyphomicrobiales</taxon>
        <taxon>Pseudorhodoplanes</taxon>
    </lineage>
</organism>
<dbReference type="GO" id="GO:0008381">
    <property type="term" value="F:mechanosensitive monoatomic ion channel activity"/>
    <property type="evidence" value="ECO:0007669"/>
    <property type="project" value="UniProtKB-ARBA"/>
</dbReference>
<evidence type="ECO:0000313" key="8">
    <source>
        <dbReference type="Proteomes" id="UP000194137"/>
    </source>
</evidence>
<dbReference type="PANTHER" id="PTHR30566:SF25">
    <property type="entry name" value="INNER MEMBRANE PROTEIN"/>
    <property type="match status" value="1"/>
</dbReference>
<evidence type="ECO:0000313" key="7">
    <source>
        <dbReference type="EMBL" id="ARQ02045.1"/>
    </source>
</evidence>
<dbReference type="InterPro" id="IPR023408">
    <property type="entry name" value="MscS_beta-dom_sf"/>
</dbReference>
<feature type="transmembrane region" description="Helical" evidence="6">
    <location>
        <begin position="172"/>
        <end position="195"/>
    </location>
</feature>
<comment type="subcellular location">
    <subcellularLocation>
        <location evidence="1">Membrane</location>
    </subcellularLocation>
</comment>
<dbReference type="GO" id="GO:0016020">
    <property type="term" value="C:membrane"/>
    <property type="evidence" value="ECO:0007669"/>
    <property type="project" value="UniProtKB-SubCell"/>
</dbReference>
<dbReference type="SUPFAM" id="SSF50182">
    <property type="entry name" value="Sm-like ribonucleoproteins"/>
    <property type="match status" value="1"/>
</dbReference>
<accession>A0A1W6ZZ61</accession>
<name>A0A1W6ZZ61_9HYPH</name>
<dbReference type="KEGG" id="psin:CAK95_25300"/>
<protein>
    <submittedName>
        <fullName evidence="7">Mechanosensitive ion channel protein MscS</fullName>
    </submittedName>
</protein>
<dbReference type="OrthoDB" id="9792218at2"/>
<gene>
    <name evidence="7" type="ORF">CAK95_25300</name>
</gene>
<keyword evidence="8" id="KW-1185">Reference proteome</keyword>
<dbReference type="PANTHER" id="PTHR30566">
    <property type="entry name" value="YNAI-RELATED MECHANOSENSITIVE ION CHANNEL"/>
    <property type="match status" value="1"/>
</dbReference>
<feature type="transmembrane region" description="Helical" evidence="6">
    <location>
        <begin position="98"/>
        <end position="124"/>
    </location>
</feature>
<keyword evidence="2 6" id="KW-0812">Transmembrane</keyword>
<dbReference type="EMBL" id="CP021112">
    <property type="protein sequence ID" value="ARQ02045.1"/>
    <property type="molecule type" value="Genomic_DNA"/>
</dbReference>
<evidence type="ECO:0000256" key="3">
    <source>
        <dbReference type="ARBA" id="ARBA00022989"/>
    </source>
</evidence>
<dbReference type="Gene3D" id="1.10.287.1260">
    <property type="match status" value="1"/>
</dbReference>
<dbReference type="STRING" id="1235591.CAK95_25300"/>
<dbReference type="InterPro" id="IPR006685">
    <property type="entry name" value="MscS_channel_2nd"/>
</dbReference>
<feature type="region of interest" description="Disordered" evidence="5">
    <location>
        <begin position="361"/>
        <end position="397"/>
    </location>
</feature>
<reference evidence="7 8" key="1">
    <citation type="submission" date="2017-05" db="EMBL/GenBank/DDBJ databases">
        <title>Full genome sequence of Pseudorhodoplanes sinuspersici.</title>
        <authorList>
            <person name="Dastgheib S.M.M."/>
            <person name="Shavandi M."/>
            <person name="Tirandaz H."/>
        </authorList>
    </citation>
    <scope>NUCLEOTIDE SEQUENCE [LARGE SCALE GENOMIC DNA]</scope>
    <source>
        <strain evidence="7 8">RIPI110</strain>
    </source>
</reference>
<evidence type="ECO:0000256" key="5">
    <source>
        <dbReference type="SAM" id="MobiDB-lite"/>
    </source>
</evidence>
<evidence type="ECO:0000256" key="1">
    <source>
        <dbReference type="ARBA" id="ARBA00004370"/>
    </source>
</evidence>
<feature type="transmembrane region" description="Helical" evidence="6">
    <location>
        <begin position="20"/>
        <end position="46"/>
    </location>
</feature>
<dbReference type="Gene3D" id="2.30.30.60">
    <property type="match status" value="1"/>
</dbReference>
<keyword evidence="3 6" id="KW-1133">Transmembrane helix</keyword>
<dbReference type="InterPro" id="IPR010920">
    <property type="entry name" value="LSM_dom_sf"/>
</dbReference>
<feature type="compositionally biased region" description="Polar residues" evidence="5">
    <location>
        <begin position="373"/>
        <end position="383"/>
    </location>
</feature>